<dbReference type="KEGG" id="proo:MJB10_20690"/>
<feature type="region of interest" description="Disordered" evidence="1">
    <location>
        <begin position="189"/>
        <end position="225"/>
    </location>
</feature>
<feature type="compositionally biased region" description="Low complexity" evidence="1">
    <location>
        <begin position="202"/>
        <end position="211"/>
    </location>
</feature>
<keyword evidence="2" id="KW-0732">Signal</keyword>
<dbReference type="InterPro" id="IPR036582">
    <property type="entry name" value="Mao_N_sf"/>
</dbReference>
<dbReference type="Gene3D" id="3.30.457.10">
    <property type="entry name" value="Copper amine oxidase-like, N-terminal domain"/>
    <property type="match status" value="1"/>
</dbReference>
<keyword evidence="5" id="KW-1185">Reference proteome</keyword>
<dbReference type="AlphaFoldDB" id="A0AA96RHQ9"/>
<feature type="compositionally biased region" description="Basic and acidic residues" evidence="1">
    <location>
        <begin position="189"/>
        <end position="201"/>
    </location>
</feature>
<feature type="domain" description="Copper amine oxidase-like N-terminal" evidence="3">
    <location>
        <begin position="150"/>
        <end position="190"/>
    </location>
</feature>
<evidence type="ECO:0000313" key="4">
    <source>
        <dbReference type="EMBL" id="WNR43503.1"/>
    </source>
</evidence>
<accession>A0AA96RHQ9</accession>
<protein>
    <submittedName>
        <fullName evidence="4">Copper amine oxidase N-terminal domain-containing protein</fullName>
    </submittedName>
</protein>
<sequence>MKVSDGLKAIAGLSLAFLLGLSAQASAAQAPIPMDVYQIPMHFTFDGKEYAPPEGQQGFIYEGTTYVPIRFISYSLDKSVSWDSATYTVSIGKPNASDTININEYKMNTQVHDKSDKPFDKSKLTPSHLHVYKEKVSYVFDGVSKSPSDDLPGYIVDGSLYVPIRFFSESVGKTIEWNPETYTVSANTLDEKKETDKKPSETTKPGTTAPVTGGGIVGGGGGGPSGGAVVKPSYESITAEAEAKLSSLQADATSSLSALYNEYKATHNTSLITQGLAKVAQIDSQFAQIMSETRTKLTANGYDTSIIATYTAQYNQMKADAQSALLGH</sequence>
<feature type="domain" description="Copper amine oxidase-like N-terminal" evidence="3">
    <location>
        <begin position="46"/>
        <end position="108"/>
    </location>
</feature>
<dbReference type="RefSeq" id="WP_314797848.1">
    <property type="nucleotide sequence ID" value="NZ_CP130319.1"/>
</dbReference>
<organism evidence="4 5">
    <name type="scientific">Paenibacillus roseopurpureus</name>
    <dbReference type="NCBI Taxonomy" id="2918901"/>
    <lineage>
        <taxon>Bacteria</taxon>
        <taxon>Bacillati</taxon>
        <taxon>Bacillota</taxon>
        <taxon>Bacilli</taxon>
        <taxon>Bacillales</taxon>
        <taxon>Paenibacillaceae</taxon>
        <taxon>Paenibacillus</taxon>
    </lineage>
</organism>
<evidence type="ECO:0000256" key="1">
    <source>
        <dbReference type="SAM" id="MobiDB-lite"/>
    </source>
</evidence>
<evidence type="ECO:0000256" key="2">
    <source>
        <dbReference type="SAM" id="SignalP"/>
    </source>
</evidence>
<dbReference type="Proteomes" id="UP001304650">
    <property type="component" value="Chromosome"/>
</dbReference>
<proteinExistence type="predicted"/>
<feature type="compositionally biased region" description="Gly residues" evidence="1">
    <location>
        <begin position="212"/>
        <end position="225"/>
    </location>
</feature>
<feature type="signal peptide" evidence="2">
    <location>
        <begin position="1"/>
        <end position="27"/>
    </location>
</feature>
<dbReference type="InterPro" id="IPR012854">
    <property type="entry name" value="Cu_amine_oxidase-like_N"/>
</dbReference>
<feature type="chain" id="PRO_5041712419" evidence="2">
    <location>
        <begin position="28"/>
        <end position="328"/>
    </location>
</feature>
<name>A0AA96RHQ9_9BACL</name>
<reference evidence="4" key="1">
    <citation type="submission" date="2022-02" db="EMBL/GenBank/DDBJ databases">
        <title>Paenibacillus sp. MBLB1832 Whole Genome Shotgun Sequencing.</title>
        <authorList>
            <person name="Hwang C.Y."/>
            <person name="Cho E.-S."/>
            <person name="Seo M.-J."/>
        </authorList>
    </citation>
    <scope>NUCLEOTIDE SEQUENCE</scope>
    <source>
        <strain evidence="4">MBLB1832</strain>
    </source>
</reference>
<dbReference type="Pfam" id="PF07833">
    <property type="entry name" value="Cu_amine_oxidN1"/>
    <property type="match status" value="2"/>
</dbReference>
<dbReference type="EMBL" id="CP130319">
    <property type="protein sequence ID" value="WNR43503.1"/>
    <property type="molecule type" value="Genomic_DNA"/>
</dbReference>
<evidence type="ECO:0000259" key="3">
    <source>
        <dbReference type="Pfam" id="PF07833"/>
    </source>
</evidence>
<gene>
    <name evidence="4" type="ORF">MJB10_20690</name>
</gene>
<evidence type="ECO:0000313" key="5">
    <source>
        <dbReference type="Proteomes" id="UP001304650"/>
    </source>
</evidence>